<accession>A0A1G7MAI5</accession>
<reference evidence="1 2" key="1">
    <citation type="submission" date="2016-10" db="EMBL/GenBank/DDBJ databases">
        <authorList>
            <person name="de Groot N.N."/>
        </authorList>
    </citation>
    <scope>NUCLEOTIDE SEQUENCE [LARGE SCALE GENOMIC DNA]</scope>
    <source>
        <strain evidence="1 2">DSM 527</strain>
    </source>
</reference>
<evidence type="ECO:0000313" key="2">
    <source>
        <dbReference type="Proteomes" id="UP000199045"/>
    </source>
</evidence>
<gene>
    <name evidence="1" type="ORF">SAMN04488121_102349</name>
</gene>
<dbReference type="Proteomes" id="UP000199045">
    <property type="component" value="Unassembled WGS sequence"/>
</dbReference>
<sequence length="123" mass="13172">MNLYVYAIPLLLGTGTSLLSAGLKYQYTTISANFNSRYSLLMGTNTNLLSAGLKYQYTTVSANFNSPYYLLMGTSTSLLSAGLKYHDITVSANSSREGNISLTALPAAICENIAPVMAKKKPA</sequence>
<organism evidence="1 2">
    <name type="scientific">Chitinophaga filiformis</name>
    <name type="common">Myxococcus filiformis</name>
    <name type="synonym">Flexibacter filiformis</name>
    <dbReference type="NCBI Taxonomy" id="104663"/>
    <lineage>
        <taxon>Bacteria</taxon>
        <taxon>Pseudomonadati</taxon>
        <taxon>Bacteroidota</taxon>
        <taxon>Chitinophagia</taxon>
        <taxon>Chitinophagales</taxon>
        <taxon>Chitinophagaceae</taxon>
        <taxon>Chitinophaga</taxon>
    </lineage>
</organism>
<dbReference type="AlphaFoldDB" id="A0A1G7MAI5"/>
<dbReference type="EMBL" id="FNBN01000002">
    <property type="protein sequence ID" value="SDF58757.1"/>
    <property type="molecule type" value="Genomic_DNA"/>
</dbReference>
<proteinExistence type="predicted"/>
<name>A0A1G7MAI5_CHIFI</name>
<evidence type="ECO:0000313" key="1">
    <source>
        <dbReference type="EMBL" id="SDF58757.1"/>
    </source>
</evidence>
<protein>
    <submittedName>
        <fullName evidence="1">Uncharacterized protein</fullName>
    </submittedName>
</protein>